<keyword evidence="3" id="KW-1185">Reference proteome</keyword>
<protein>
    <submittedName>
        <fullName evidence="4">Testis-expressed protein 9</fullName>
    </submittedName>
</protein>
<evidence type="ECO:0000313" key="4">
    <source>
        <dbReference type="RefSeq" id="XP_023568446.1"/>
    </source>
</evidence>
<feature type="coiled-coil region" evidence="1">
    <location>
        <begin position="23"/>
        <end position="54"/>
    </location>
</feature>
<gene>
    <name evidence="4" type="primary">Tex9</name>
</gene>
<sequence>MASQSFGFRRRSAPGTPLPSLDLLAQEQEYKRLNAELEAKTADLIQQAEEAIRDQHEAQSRPCSTLCKSCEEKDDYSIRSPLSSEGIVHLHPETKNRGLNSGPCACQEVLIPLSHLPGP</sequence>
<reference evidence="4" key="1">
    <citation type="submission" date="2025-08" db="UniProtKB">
        <authorList>
            <consortium name="RefSeq"/>
        </authorList>
    </citation>
    <scope>IDENTIFICATION</scope>
</reference>
<evidence type="ECO:0000256" key="2">
    <source>
        <dbReference type="SAM" id="MobiDB-lite"/>
    </source>
</evidence>
<dbReference type="AlphaFoldDB" id="A0A6P6E878"/>
<dbReference type="Proteomes" id="UP000515203">
    <property type="component" value="Unplaced"/>
</dbReference>
<dbReference type="CTD" id="374618"/>
<dbReference type="PANTHER" id="PTHR23313:SF0">
    <property type="entry name" value="TESTIS-EXPRESSED PROTEIN 9"/>
    <property type="match status" value="1"/>
</dbReference>
<proteinExistence type="predicted"/>
<dbReference type="InParanoid" id="A0A6P6E878"/>
<dbReference type="OrthoDB" id="269872at2759"/>
<accession>A0A6P6E878</accession>
<dbReference type="GeneID" id="111816081"/>
<dbReference type="RefSeq" id="XP_023568446.1">
    <property type="nucleotide sequence ID" value="XM_023712678.1"/>
</dbReference>
<organism evidence="3 4">
    <name type="scientific">Octodon degus</name>
    <name type="common">Degu</name>
    <name type="synonym">Sciurus degus</name>
    <dbReference type="NCBI Taxonomy" id="10160"/>
    <lineage>
        <taxon>Eukaryota</taxon>
        <taxon>Metazoa</taxon>
        <taxon>Chordata</taxon>
        <taxon>Craniata</taxon>
        <taxon>Vertebrata</taxon>
        <taxon>Euteleostomi</taxon>
        <taxon>Mammalia</taxon>
        <taxon>Eutheria</taxon>
        <taxon>Euarchontoglires</taxon>
        <taxon>Glires</taxon>
        <taxon>Rodentia</taxon>
        <taxon>Hystricomorpha</taxon>
        <taxon>Octodontidae</taxon>
        <taxon>Octodon</taxon>
    </lineage>
</organism>
<dbReference type="PANTHER" id="PTHR23313">
    <property type="entry name" value="TSEC1-RELATED"/>
    <property type="match status" value="1"/>
</dbReference>
<feature type="region of interest" description="Disordered" evidence="2">
    <location>
        <begin position="1"/>
        <end position="21"/>
    </location>
</feature>
<keyword evidence="1" id="KW-0175">Coiled coil</keyword>
<evidence type="ECO:0000313" key="3">
    <source>
        <dbReference type="Proteomes" id="UP000515203"/>
    </source>
</evidence>
<name>A0A6P6E878_OCTDE</name>
<evidence type="ECO:0000256" key="1">
    <source>
        <dbReference type="SAM" id="Coils"/>
    </source>
</evidence>